<accession>B3PPY0</accession>
<gene>
    <name evidence="1" type="ordered locus">RHECIAT_CH0002456</name>
</gene>
<dbReference type="KEGG" id="rec:RHECIAT_CH0002456"/>
<protein>
    <submittedName>
        <fullName evidence="1">Uncharacterized protein</fullName>
    </submittedName>
</protein>
<dbReference type="HOGENOM" id="CLU_1968763_0_0_5"/>
<organism evidence="1 2">
    <name type="scientific">Rhizobium etli (strain CIAT 652)</name>
    <dbReference type="NCBI Taxonomy" id="491916"/>
    <lineage>
        <taxon>Bacteria</taxon>
        <taxon>Pseudomonadati</taxon>
        <taxon>Pseudomonadota</taxon>
        <taxon>Alphaproteobacteria</taxon>
        <taxon>Hyphomicrobiales</taxon>
        <taxon>Rhizobiaceae</taxon>
        <taxon>Rhizobium/Agrobacterium group</taxon>
        <taxon>Rhizobium</taxon>
    </lineage>
</organism>
<dbReference type="Proteomes" id="UP000008817">
    <property type="component" value="Chromosome"/>
</dbReference>
<proteinExistence type="predicted"/>
<evidence type="ECO:0000313" key="2">
    <source>
        <dbReference type="Proteomes" id="UP000008817"/>
    </source>
</evidence>
<dbReference type="EMBL" id="CP001074">
    <property type="protein sequence ID" value="ACE91409.1"/>
    <property type="molecule type" value="Genomic_DNA"/>
</dbReference>
<name>B3PPY0_RHIE6</name>
<evidence type="ECO:0000313" key="1">
    <source>
        <dbReference type="EMBL" id="ACE91409.1"/>
    </source>
</evidence>
<reference evidence="1 2" key="1">
    <citation type="submission" date="2008-04" db="EMBL/GenBank/DDBJ databases">
        <title>Genome diversity and DNA divergence of Rhizobium etli.</title>
        <authorList>
            <person name="Gonzalez V."/>
            <person name="Acosta J.L."/>
            <person name="Santamaria R.I."/>
            <person name="Bustos P."/>
            <person name="Hernandez-Gonzalez I.L."/>
            <person name="Fernandez J.L."/>
            <person name="Diaz R."/>
            <person name="Flores M."/>
            <person name="Mora J."/>
            <person name="Palacios R."/>
            <person name="Davila G."/>
        </authorList>
    </citation>
    <scope>NUCLEOTIDE SEQUENCE [LARGE SCALE GENOMIC DNA]</scope>
    <source>
        <strain evidence="1 2">CIAT 652</strain>
    </source>
</reference>
<dbReference type="AlphaFoldDB" id="B3PPY0"/>
<sequence length="127" mass="13875">MGLSCQAGLLTWRHPSAAAFPAKASGIVKRRASALQRWARSGLAPDSRFSRLKSGHLTEHLFQESASRASAGSRAWRGHDEIAVGFLAPPVDRQRLVITTLANALDKPLADPSFRLQILRDNGRPPR</sequence>